<dbReference type="Pfam" id="PF21831">
    <property type="entry name" value="DUF6891"/>
    <property type="match status" value="1"/>
</dbReference>
<feature type="signal peptide" evidence="1">
    <location>
        <begin position="1"/>
        <end position="19"/>
    </location>
</feature>
<dbReference type="RefSeq" id="WP_306837326.1">
    <property type="nucleotide sequence ID" value="NZ_JAUSRF010000012.1"/>
</dbReference>
<gene>
    <name evidence="3" type="ORF">J2T09_003734</name>
</gene>
<evidence type="ECO:0000256" key="1">
    <source>
        <dbReference type="SAM" id="SignalP"/>
    </source>
</evidence>
<dbReference type="EMBL" id="JAUSRF010000012">
    <property type="protein sequence ID" value="MDP9838962.1"/>
    <property type="molecule type" value="Genomic_DNA"/>
</dbReference>
<comment type="caution">
    <text evidence="3">The sequence shown here is derived from an EMBL/GenBank/DDBJ whole genome shotgun (WGS) entry which is preliminary data.</text>
</comment>
<accession>A0ABT9PX24</accession>
<name>A0ABT9PX24_9HYPH</name>
<keyword evidence="1" id="KW-0732">Signal</keyword>
<keyword evidence="4" id="KW-1185">Reference proteome</keyword>
<organism evidence="3 4">
    <name type="scientific">Neorhizobium huautlense</name>
    <dbReference type="NCBI Taxonomy" id="67774"/>
    <lineage>
        <taxon>Bacteria</taxon>
        <taxon>Pseudomonadati</taxon>
        <taxon>Pseudomonadota</taxon>
        <taxon>Alphaproteobacteria</taxon>
        <taxon>Hyphomicrobiales</taxon>
        <taxon>Rhizobiaceae</taxon>
        <taxon>Rhizobium/Agrobacterium group</taxon>
        <taxon>Neorhizobium</taxon>
    </lineage>
</organism>
<evidence type="ECO:0000259" key="2">
    <source>
        <dbReference type="Pfam" id="PF21831"/>
    </source>
</evidence>
<protein>
    <recommendedName>
        <fullName evidence="2">DUF6891 domain-containing protein</fullName>
    </recommendedName>
</protein>
<proteinExistence type="predicted"/>
<sequence>MTFLKILFAGLLSASTVQAVHASEAIDWHETGLTIRNSVWSGFETQSEITQFLTEEYFLPDIVSEADRQWIREETAGLFKEKREEEETWPKETDVDRLEAAFEQLEKVDIIALHKAGVTQSDGHSDVGEEYHAREKAGRSSRGWVFYHSQDIDSALSAGSLYLAFGGFEDADEMAPVVARKIMAVLAEHGLKAEWNGDLNRRILITPFTWRKRSPAG</sequence>
<evidence type="ECO:0000313" key="3">
    <source>
        <dbReference type="EMBL" id="MDP9838962.1"/>
    </source>
</evidence>
<evidence type="ECO:0000313" key="4">
    <source>
        <dbReference type="Proteomes" id="UP001241472"/>
    </source>
</evidence>
<feature type="chain" id="PRO_5047059817" description="DUF6891 domain-containing protein" evidence="1">
    <location>
        <begin position="20"/>
        <end position="217"/>
    </location>
</feature>
<dbReference type="InterPro" id="IPR054186">
    <property type="entry name" value="DUF6891"/>
</dbReference>
<dbReference type="Proteomes" id="UP001241472">
    <property type="component" value="Unassembled WGS sequence"/>
</dbReference>
<feature type="domain" description="DUF6891" evidence="2">
    <location>
        <begin position="34"/>
        <end position="213"/>
    </location>
</feature>
<reference evidence="3 4" key="1">
    <citation type="submission" date="2023-07" db="EMBL/GenBank/DDBJ databases">
        <title>Sorghum-associated microbial communities from plants grown in Nebraska, USA.</title>
        <authorList>
            <person name="Schachtman D."/>
        </authorList>
    </citation>
    <scope>NUCLEOTIDE SEQUENCE [LARGE SCALE GENOMIC DNA]</scope>
    <source>
        <strain evidence="3 4">DS1307</strain>
    </source>
</reference>